<dbReference type="InterPro" id="IPR008984">
    <property type="entry name" value="SMAD_FHA_dom_sf"/>
</dbReference>
<dbReference type="SMART" id="SM00240">
    <property type="entry name" value="FHA"/>
    <property type="match status" value="1"/>
</dbReference>
<dbReference type="EMBL" id="JACOOR010000008">
    <property type="protein sequence ID" value="MBC5660846.1"/>
    <property type="molecule type" value="Genomic_DNA"/>
</dbReference>
<dbReference type="Pfam" id="PF19909">
    <property type="entry name" value="DUF6382"/>
    <property type="match status" value="1"/>
</dbReference>
<dbReference type="InterPro" id="IPR050923">
    <property type="entry name" value="Cell_Proc_Reg/RNA_Proc"/>
</dbReference>
<dbReference type="CDD" id="cd00060">
    <property type="entry name" value="FHA"/>
    <property type="match status" value="1"/>
</dbReference>
<evidence type="ECO:0000313" key="3">
    <source>
        <dbReference type="Proteomes" id="UP000649345"/>
    </source>
</evidence>
<evidence type="ECO:0000313" key="2">
    <source>
        <dbReference type="EMBL" id="MBC5660846.1"/>
    </source>
</evidence>
<evidence type="ECO:0000259" key="1">
    <source>
        <dbReference type="PROSITE" id="PS50006"/>
    </source>
</evidence>
<dbReference type="InterPro" id="IPR045962">
    <property type="entry name" value="DUF6382"/>
</dbReference>
<name>A0A923LDV0_9FIRM</name>
<dbReference type="Pfam" id="PF00498">
    <property type="entry name" value="FHA"/>
    <property type="match status" value="1"/>
</dbReference>
<protein>
    <submittedName>
        <fullName evidence="2">FHA domain-containing protein</fullName>
    </submittedName>
</protein>
<dbReference type="RefSeq" id="WP_186872584.1">
    <property type="nucleotide sequence ID" value="NZ_JACOOR010000008.1"/>
</dbReference>
<organism evidence="2 3">
    <name type="scientific">Anaerosacchariphilus hominis</name>
    <dbReference type="NCBI Taxonomy" id="2763017"/>
    <lineage>
        <taxon>Bacteria</taxon>
        <taxon>Bacillati</taxon>
        <taxon>Bacillota</taxon>
        <taxon>Clostridia</taxon>
        <taxon>Lachnospirales</taxon>
        <taxon>Lachnospiraceae</taxon>
        <taxon>Anaerosacchariphilus</taxon>
    </lineage>
</organism>
<dbReference type="Proteomes" id="UP000649345">
    <property type="component" value="Unassembled WGS sequence"/>
</dbReference>
<reference evidence="2" key="1">
    <citation type="submission" date="2020-08" db="EMBL/GenBank/DDBJ databases">
        <title>Genome public.</title>
        <authorList>
            <person name="Liu C."/>
            <person name="Sun Q."/>
        </authorList>
    </citation>
    <scope>NUCLEOTIDE SEQUENCE</scope>
    <source>
        <strain evidence="2">NSJ-68</strain>
    </source>
</reference>
<dbReference type="Gene3D" id="2.60.200.20">
    <property type="match status" value="1"/>
</dbReference>
<dbReference type="PROSITE" id="PS50006">
    <property type="entry name" value="FHA_DOMAIN"/>
    <property type="match status" value="1"/>
</dbReference>
<keyword evidence="3" id="KW-1185">Reference proteome</keyword>
<proteinExistence type="predicted"/>
<accession>A0A923LDV0</accession>
<comment type="caution">
    <text evidence="2">The sequence shown here is derived from an EMBL/GenBank/DDBJ whole genome shotgun (WGS) entry which is preliminary data.</text>
</comment>
<dbReference type="SUPFAM" id="SSF49879">
    <property type="entry name" value="SMAD/FHA domain"/>
    <property type="match status" value="1"/>
</dbReference>
<dbReference type="AlphaFoldDB" id="A0A923LDV0"/>
<sequence length="303" mass="35037">MKARYKRELNHNYLILEEETYEETYQVKMLTRNRIPGFLECRVSRLGERADFSYDITSRQSLSLVLERKRISAEEFLNLLKSLERAAESCMEYFLNTENLVLDPDYIYLDPDGWNPEYCFFPGEEEPMGEKLLGLAEYLLDRLNRQEPEAVTIGYEFYRMAGEENGSLEELLEKWKHLPEKESPEAGKKQPEGPTDGGTVFLRPEKKKLILKSEDGNWPDWQVEGDTFLIGKKKDAVDGWLKSRGISRIHGKISREGDCYYLTDLNSTNGTYLNGGRLEVNEKARLRPGDCVGFADVRYVVEG</sequence>
<gene>
    <name evidence="2" type="ORF">H8S44_13860</name>
</gene>
<dbReference type="InterPro" id="IPR000253">
    <property type="entry name" value="FHA_dom"/>
</dbReference>
<feature type="domain" description="FHA" evidence="1">
    <location>
        <begin position="228"/>
        <end position="278"/>
    </location>
</feature>
<dbReference type="PANTHER" id="PTHR23308">
    <property type="entry name" value="NUCLEAR INHIBITOR OF PROTEIN PHOSPHATASE-1"/>
    <property type="match status" value="1"/>
</dbReference>